<organism evidence="1 2">
    <name type="scientific">Pseudomonas paraeruginosa (strain DSM 24068 / PA7)</name>
    <name type="common">Pseudomonas aeruginosa (strain PA7)</name>
    <dbReference type="NCBI Taxonomy" id="381754"/>
    <lineage>
        <taxon>Bacteria</taxon>
        <taxon>Pseudomonadati</taxon>
        <taxon>Pseudomonadota</taxon>
        <taxon>Gammaproteobacteria</taxon>
        <taxon>Pseudomonadales</taxon>
        <taxon>Pseudomonadaceae</taxon>
        <taxon>Pseudomonas</taxon>
        <taxon>Pseudomonas paraeruginosa</taxon>
    </lineage>
</organism>
<sequence length="102" mass="11460">MSHVTQRQVGPQSTYHACYHTVLRAMDAGYDVRGYVLAEMVKACLAHRATLSAAQRVYFAQYAPTEAAAYLERLAAMLLFGPKGRFSPQEYRYSTDERPIPA</sequence>
<evidence type="ECO:0000313" key="2">
    <source>
        <dbReference type="Proteomes" id="UP000001582"/>
    </source>
</evidence>
<accession>A6V5S8</accession>
<dbReference type="KEGG" id="pap:PSPA7_3053"/>
<evidence type="ECO:0000313" key="1">
    <source>
        <dbReference type="EMBL" id="ABR81461.1"/>
    </source>
</evidence>
<dbReference type="EMBL" id="CP000744">
    <property type="protein sequence ID" value="ABR81461.1"/>
    <property type="molecule type" value="Genomic_DNA"/>
</dbReference>
<gene>
    <name evidence="1" type="ordered locus">PSPA7_3053</name>
</gene>
<reference evidence="1 2" key="1">
    <citation type="submission" date="2007-06" db="EMBL/GenBank/DDBJ databases">
        <authorList>
            <person name="Dodson R.J."/>
            <person name="Harkins D."/>
            <person name="Paulsen I.T."/>
        </authorList>
    </citation>
    <scope>NUCLEOTIDE SEQUENCE [LARGE SCALE GENOMIC DNA]</scope>
    <source>
        <strain evidence="1 2">PA7</strain>
    </source>
</reference>
<name>A6V5S8_PSEP7</name>
<dbReference type="HOGENOM" id="CLU_161358_0_0_6"/>
<dbReference type="RefSeq" id="WP_012075820.1">
    <property type="nucleotide sequence ID" value="NC_009656.1"/>
</dbReference>
<dbReference type="Proteomes" id="UP000001582">
    <property type="component" value="Chromosome"/>
</dbReference>
<protein>
    <submittedName>
        <fullName evidence="1">Uncharacterized protein</fullName>
    </submittedName>
</protein>
<dbReference type="AlphaFoldDB" id="A6V5S8"/>
<reference evidence="1 2" key="2">
    <citation type="journal article" date="2010" name="PLoS ONE">
        <title>Complete genome sequence of the multiresistant taxonomic outlier Pseudomonas aeruginosa PA7.</title>
        <authorList>
            <person name="Roy P.H."/>
            <person name="Tetu S.G."/>
            <person name="Larouche A."/>
            <person name="Elbourne L."/>
            <person name="Tremblay S."/>
            <person name="Ren Q."/>
            <person name="Dodson R."/>
            <person name="Harkins D."/>
            <person name="Shay R."/>
            <person name="Watkins K."/>
            <person name="Mahamoud Y."/>
            <person name="Paulsen I.T."/>
        </authorList>
    </citation>
    <scope>NUCLEOTIDE SEQUENCE [LARGE SCALE GENOMIC DNA]</scope>
    <source>
        <strain evidence="1 2">PA7</strain>
    </source>
</reference>
<proteinExistence type="predicted"/>